<gene>
    <name evidence="1" type="ORF">SLAVMIC_00168</name>
</gene>
<organism evidence="1">
    <name type="scientific">uncultured marine phage</name>
    <dbReference type="NCBI Taxonomy" id="707152"/>
    <lineage>
        <taxon>Viruses</taxon>
        <taxon>environmental samples</taxon>
    </lineage>
</organism>
<name>A0A8D9C8G6_9VIRU</name>
<accession>A0A8D9C8G6</accession>
<protein>
    <submittedName>
        <fullName evidence="1">Uncharacterized protein</fullName>
    </submittedName>
</protein>
<proteinExistence type="predicted"/>
<evidence type="ECO:0000313" key="1">
    <source>
        <dbReference type="EMBL" id="CAG7579937.1"/>
    </source>
</evidence>
<sequence length="138" mass="16643">MSNLKDVVNCLVTDRKNYRNLTIKEKEDNFFIINRFLSKKYPIFASTLNLKSIDKSLALDMWFLEIGNEIKNGNIDRGFFRWFWSKSTKSKPNNLTDKDNKYLLKRLNVTQEDLNFLLTYYEEDVKDEMKYFKKLDKQ</sequence>
<reference evidence="1" key="1">
    <citation type="submission" date="2021-06" db="EMBL/GenBank/DDBJ databases">
        <authorList>
            <person name="Gannon L."/>
            <person name="Redgwell R T."/>
            <person name="Michniewski S."/>
            <person name="Harrison D C."/>
            <person name="Millard A."/>
        </authorList>
    </citation>
    <scope>NUCLEOTIDE SEQUENCE</scope>
</reference>
<dbReference type="EMBL" id="OU342829">
    <property type="protein sequence ID" value="CAG7579937.1"/>
    <property type="molecule type" value="Genomic_DNA"/>
</dbReference>